<feature type="transmembrane region" description="Helical" evidence="1">
    <location>
        <begin position="110"/>
        <end position="132"/>
    </location>
</feature>
<feature type="transmembrane region" description="Helical" evidence="1">
    <location>
        <begin position="9"/>
        <end position="27"/>
    </location>
</feature>
<dbReference type="EMBL" id="BJVQ01000003">
    <property type="protein sequence ID" value="GEL45322.1"/>
    <property type="molecule type" value="Genomic_DNA"/>
</dbReference>
<feature type="transmembrane region" description="Helical" evidence="1">
    <location>
        <begin position="152"/>
        <end position="171"/>
    </location>
</feature>
<reference evidence="3 5" key="2">
    <citation type="submission" date="2020-08" db="EMBL/GenBank/DDBJ databases">
        <title>Sequencing the genomes of 1000 actinobacteria strains.</title>
        <authorList>
            <person name="Klenk H.-P."/>
        </authorList>
    </citation>
    <scope>NUCLEOTIDE SEQUENCE [LARGE SCALE GENOMIC DNA]</scope>
    <source>
        <strain evidence="3 5">DSM 9581</strain>
    </source>
</reference>
<name>A0A511F7S3_9CELL</name>
<evidence type="ECO:0000313" key="5">
    <source>
        <dbReference type="Proteomes" id="UP000564629"/>
    </source>
</evidence>
<dbReference type="Proteomes" id="UP000564629">
    <property type="component" value="Unassembled WGS sequence"/>
</dbReference>
<keyword evidence="3" id="KW-0449">Lipoprotein</keyword>
<evidence type="ECO:0000313" key="4">
    <source>
        <dbReference type="Proteomes" id="UP000321723"/>
    </source>
</evidence>
<evidence type="ECO:0000313" key="2">
    <source>
        <dbReference type="EMBL" id="GEL45322.1"/>
    </source>
</evidence>
<dbReference type="RefSeq" id="WP_146832853.1">
    <property type="nucleotide sequence ID" value="NZ_BJVQ01000003.1"/>
</dbReference>
<evidence type="ECO:0000313" key="3">
    <source>
        <dbReference type="EMBL" id="MBB5473393.1"/>
    </source>
</evidence>
<organism evidence="2 4">
    <name type="scientific">Cellulomonas hominis</name>
    <dbReference type="NCBI Taxonomy" id="156981"/>
    <lineage>
        <taxon>Bacteria</taxon>
        <taxon>Bacillati</taxon>
        <taxon>Actinomycetota</taxon>
        <taxon>Actinomycetes</taxon>
        <taxon>Micrococcales</taxon>
        <taxon>Cellulomonadaceae</taxon>
        <taxon>Cellulomonas</taxon>
    </lineage>
</organism>
<sequence length="189" mass="19849">MRRTGTGEVLLWLAAAAYAVIGLVYAVNGLTRRDAQPLVTLTDAAYPPLPDTEVEHLALPLARVWVLDLTRPEASLARIGLWGGLLLTAAFVALLALHARHTDRRASGRLVAPGPYLTAAAATSVVLAVAQPLLQRFGAELALASIGSPPGYVPHTSVPWGWPVLAAALLLGTRVTRRRVGPPVASAPV</sequence>
<dbReference type="AlphaFoldDB" id="A0A511F7S3"/>
<comment type="caution">
    <text evidence="2">The sequence shown here is derived from an EMBL/GenBank/DDBJ whole genome shotgun (WGS) entry which is preliminary data.</text>
</comment>
<dbReference type="Proteomes" id="UP000321723">
    <property type="component" value="Unassembled WGS sequence"/>
</dbReference>
<dbReference type="EMBL" id="JACHDN010000001">
    <property type="protein sequence ID" value="MBB5473393.1"/>
    <property type="molecule type" value="Genomic_DNA"/>
</dbReference>
<keyword evidence="1" id="KW-0472">Membrane</keyword>
<accession>A0A511F7S3</accession>
<protein>
    <submittedName>
        <fullName evidence="3">Putative outer membrane lipoprotein/cytochrome c-type biogenesis protein CcmH/NrfF</fullName>
    </submittedName>
</protein>
<gene>
    <name evidence="2" type="ORF">CHO01_04380</name>
    <name evidence="3" type="ORF">HNR08_002129</name>
</gene>
<keyword evidence="4" id="KW-1185">Reference proteome</keyword>
<proteinExistence type="predicted"/>
<reference evidence="2 4" key="1">
    <citation type="submission" date="2019-07" db="EMBL/GenBank/DDBJ databases">
        <title>Whole genome shotgun sequence of Cellulomonas hominis NBRC 16055.</title>
        <authorList>
            <person name="Hosoyama A."/>
            <person name="Uohara A."/>
            <person name="Ohji S."/>
            <person name="Ichikawa N."/>
        </authorList>
    </citation>
    <scope>NUCLEOTIDE SEQUENCE [LARGE SCALE GENOMIC DNA]</scope>
    <source>
        <strain evidence="2 4">NBRC 16055</strain>
    </source>
</reference>
<keyword evidence="1" id="KW-0812">Transmembrane</keyword>
<keyword evidence="1" id="KW-1133">Transmembrane helix</keyword>
<feature type="transmembrane region" description="Helical" evidence="1">
    <location>
        <begin position="79"/>
        <end position="98"/>
    </location>
</feature>
<evidence type="ECO:0000256" key="1">
    <source>
        <dbReference type="SAM" id="Phobius"/>
    </source>
</evidence>